<protein>
    <submittedName>
        <fullName evidence="1">Uncharacterized protein</fullName>
    </submittedName>
</protein>
<evidence type="ECO:0000313" key="1">
    <source>
        <dbReference type="EMBL" id="SPC37540.1"/>
    </source>
</evidence>
<dbReference type="Proteomes" id="UP000238739">
    <property type="component" value="Unassembled WGS sequence"/>
</dbReference>
<name>A0A2N9DU35_9LACO</name>
<proteinExistence type="predicted"/>
<reference evidence="1" key="1">
    <citation type="submission" date="2018-01" db="EMBL/GenBank/DDBJ databases">
        <authorList>
            <person name="Chaillou S."/>
        </authorList>
    </citation>
    <scope>NUCLEOTIDE SEQUENCE [LARGE SCALE GENOMIC DNA]</scope>
    <source>
        <strain evidence="1">MFPC41A2801</strain>
    </source>
</reference>
<evidence type="ECO:0000313" key="2">
    <source>
        <dbReference type="Proteomes" id="UP000238739"/>
    </source>
</evidence>
<dbReference type="AlphaFoldDB" id="A0A2N9DU35"/>
<sequence length="38" mass="4647">MYNEGQTVLKEILWQLNEKKVNHVQKQRKRNKRPLTTP</sequence>
<comment type="caution">
    <text evidence="1">The sequence shown here is derived from an EMBL/GenBank/DDBJ whole genome shotgun (WGS) entry which is preliminary data.</text>
</comment>
<keyword evidence="2" id="KW-1185">Reference proteome</keyword>
<accession>A0A2N9DU35</accession>
<dbReference type="EMBL" id="OGVC01000009">
    <property type="protein sequence ID" value="SPC37540.1"/>
    <property type="molecule type" value="Genomic_DNA"/>
</dbReference>
<organism evidence="1 2">
    <name type="scientific">Latilactobacillus fuchuensis</name>
    <dbReference type="NCBI Taxonomy" id="164393"/>
    <lineage>
        <taxon>Bacteria</taxon>
        <taxon>Bacillati</taxon>
        <taxon>Bacillota</taxon>
        <taxon>Bacilli</taxon>
        <taxon>Lactobacillales</taxon>
        <taxon>Lactobacillaceae</taxon>
        <taxon>Latilactobacillus</taxon>
    </lineage>
</organism>
<gene>
    <name evidence="1" type="ORF">LFUMFP_170006</name>
</gene>